<dbReference type="EMBL" id="CP111026">
    <property type="protein sequence ID" value="WAR28526.1"/>
    <property type="molecule type" value="Genomic_DNA"/>
</dbReference>
<accession>A0ABY7GBE3</accession>
<evidence type="ECO:0000313" key="9">
    <source>
        <dbReference type="Proteomes" id="UP001164746"/>
    </source>
</evidence>
<evidence type="ECO:0000256" key="5">
    <source>
        <dbReference type="SAM" id="MobiDB-lite"/>
    </source>
</evidence>
<evidence type="ECO:0000256" key="2">
    <source>
        <dbReference type="ARBA" id="ARBA00022771"/>
    </source>
</evidence>
<dbReference type="InterPro" id="IPR000315">
    <property type="entry name" value="Znf_B-box"/>
</dbReference>
<evidence type="ECO:0000256" key="4">
    <source>
        <dbReference type="PROSITE-ProRule" id="PRU00024"/>
    </source>
</evidence>
<dbReference type="InterPro" id="IPR047153">
    <property type="entry name" value="TRIM45/56/19-like"/>
</dbReference>
<dbReference type="Pfam" id="PF13445">
    <property type="entry name" value="zf-RING_UBOX"/>
    <property type="match status" value="1"/>
</dbReference>
<feature type="region of interest" description="Disordered" evidence="5">
    <location>
        <begin position="352"/>
        <end position="387"/>
    </location>
</feature>
<evidence type="ECO:0000313" key="8">
    <source>
        <dbReference type="EMBL" id="WAR28526.1"/>
    </source>
</evidence>
<evidence type="ECO:0000256" key="1">
    <source>
        <dbReference type="ARBA" id="ARBA00022723"/>
    </source>
</evidence>
<dbReference type="PROSITE" id="PS50119">
    <property type="entry name" value="ZF_BBOX"/>
    <property type="match status" value="2"/>
</dbReference>
<dbReference type="PANTHER" id="PTHR25462">
    <property type="entry name" value="BONUS, ISOFORM C-RELATED"/>
    <property type="match status" value="1"/>
</dbReference>
<keyword evidence="2 4" id="KW-0863">Zinc-finger</keyword>
<dbReference type="CDD" id="cd19756">
    <property type="entry name" value="Bbox2"/>
    <property type="match status" value="1"/>
</dbReference>
<evidence type="ECO:0000256" key="3">
    <source>
        <dbReference type="ARBA" id="ARBA00022833"/>
    </source>
</evidence>
<dbReference type="Gene3D" id="3.30.160.60">
    <property type="entry name" value="Classic Zinc Finger"/>
    <property type="match status" value="2"/>
</dbReference>
<feature type="domain" description="B box-type" evidence="7">
    <location>
        <begin position="92"/>
        <end position="128"/>
    </location>
</feature>
<dbReference type="SMART" id="SM00184">
    <property type="entry name" value="RING"/>
    <property type="match status" value="1"/>
</dbReference>
<keyword evidence="1" id="KW-0479">Metal-binding</keyword>
<gene>
    <name evidence="8" type="ORF">MAR_014230</name>
</gene>
<dbReference type="InterPro" id="IPR027370">
    <property type="entry name" value="Znf-RING_euk"/>
</dbReference>
<dbReference type="Gene3D" id="3.30.40.10">
    <property type="entry name" value="Zinc/RING finger domain, C3HC4 (zinc finger)"/>
    <property type="match status" value="1"/>
</dbReference>
<keyword evidence="3" id="KW-0862">Zinc</keyword>
<dbReference type="InterPro" id="IPR017907">
    <property type="entry name" value="Znf_RING_CS"/>
</dbReference>
<dbReference type="InterPro" id="IPR001841">
    <property type="entry name" value="Znf_RING"/>
</dbReference>
<dbReference type="SUPFAM" id="SSF57850">
    <property type="entry name" value="RING/U-box"/>
    <property type="match status" value="1"/>
</dbReference>
<dbReference type="Proteomes" id="UP001164746">
    <property type="component" value="Chromosome 15"/>
</dbReference>
<dbReference type="SUPFAM" id="SSF57845">
    <property type="entry name" value="B-box zinc-binding domain"/>
    <property type="match status" value="2"/>
</dbReference>
<dbReference type="PROSITE" id="PS00518">
    <property type="entry name" value="ZF_RING_1"/>
    <property type="match status" value="1"/>
</dbReference>
<protein>
    <submittedName>
        <fullName evidence="8">TRI13-like protein</fullName>
    </submittedName>
</protein>
<keyword evidence="9" id="KW-1185">Reference proteome</keyword>
<dbReference type="InterPro" id="IPR013083">
    <property type="entry name" value="Znf_RING/FYVE/PHD"/>
</dbReference>
<reference evidence="8" key="1">
    <citation type="submission" date="2022-11" db="EMBL/GenBank/DDBJ databases">
        <title>Centuries of genome instability and evolution in soft-shell clam transmissible cancer (bioRxiv).</title>
        <authorList>
            <person name="Hart S.F.M."/>
            <person name="Yonemitsu M.A."/>
            <person name="Giersch R.M."/>
            <person name="Beal B.F."/>
            <person name="Arriagada G."/>
            <person name="Davis B.W."/>
            <person name="Ostrander E.A."/>
            <person name="Goff S.P."/>
            <person name="Metzger M.J."/>
        </authorList>
    </citation>
    <scope>NUCLEOTIDE SEQUENCE</scope>
    <source>
        <strain evidence="8">MELC-2E11</strain>
        <tissue evidence="8">Siphon/mantle</tissue>
    </source>
</reference>
<dbReference type="PROSITE" id="PS50089">
    <property type="entry name" value="ZF_RING_2"/>
    <property type="match status" value="1"/>
</dbReference>
<sequence>MAGLEEHVTCSICMDLYVDPLALPCLHSFCHHCIQGLLSASLTFRCPECRKEIELERNGIDQLPKNFQLAGIVETYKKEKGVPNRRPAEGSDQLPYCRQHRMTCEIFCKTCSKPLCLICLTQTNHKSHGFRISKCKNGSAITGGILCTDHDRQFQLYCGQCGELVCLECVTKQHGGHNLAIIEDAYEHHYGILKASAVDLESRLSLLKASQQSCRLLAQKTQTDAEKKRQELTMYFGRLRESLDRRELQMKKELSRREQETVQAFMGKADDSSRKEKDVSDEISSIRRLAVENKMAFMKQYRTHATRASELLNDERFDTPPQTKGVDDVTLVTWPLEKELANISWKWAKDDLRPARKAPPPPSERIPRSPAMNKRPTPADWKNGQFDGGPGHVGSVIAVERGTDRLMCTVYTSLDVSNSKSHNYYETVKKERIMLCVE</sequence>
<name>A0ABY7GBE3_MYAAR</name>
<feature type="domain" description="B box-type" evidence="7">
    <location>
        <begin position="142"/>
        <end position="182"/>
    </location>
</feature>
<dbReference type="Pfam" id="PF00643">
    <property type="entry name" value="zf-B_box"/>
    <property type="match status" value="1"/>
</dbReference>
<dbReference type="SMART" id="SM00336">
    <property type="entry name" value="BBOX"/>
    <property type="match status" value="2"/>
</dbReference>
<evidence type="ECO:0000259" key="6">
    <source>
        <dbReference type="PROSITE" id="PS50089"/>
    </source>
</evidence>
<proteinExistence type="predicted"/>
<dbReference type="PANTHER" id="PTHR25462:SF296">
    <property type="entry name" value="MEIOTIC P26, ISOFORM F"/>
    <property type="match status" value="1"/>
</dbReference>
<feature type="domain" description="RING-type" evidence="6">
    <location>
        <begin position="10"/>
        <end position="50"/>
    </location>
</feature>
<organism evidence="8 9">
    <name type="scientific">Mya arenaria</name>
    <name type="common">Soft-shell clam</name>
    <dbReference type="NCBI Taxonomy" id="6604"/>
    <lineage>
        <taxon>Eukaryota</taxon>
        <taxon>Metazoa</taxon>
        <taxon>Spiralia</taxon>
        <taxon>Lophotrochozoa</taxon>
        <taxon>Mollusca</taxon>
        <taxon>Bivalvia</taxon>
        <taxon>Autobranchia</taxon>
        <taxon>Heteroconchia</taxon>
        <taxon>Euheterodonta</taxon>
        <taxon>Imparidentia</taxon>
        <taxon>Neoheterodontei</taxon>
        <taxon>Myida</taxon>
        <taxon>Myoidea</taxon>
        <taxon>Myidae</taxon>
        <taxon>Mya</taxon>
    </lineage>
</organism>
<evidence type="ECO:0000259" key="7">
    <source>
        <dbReference type="PROSITE" id="PS50119"/>
    </source>
</evidence>